<dbReference type="PROSITE" id="PS51257">
    <property type="entry name" value="PROKAR_LIPOPROTEIN"/>
    <property type="match status" value="1"/>
</dbReference>
<evidence type="ECO:0000259" key="2">
    <source>
        <dbReference type="Pfam" id="PF09822"/>
    </source>
</evidence>
<dbReference type="AlphaFoldDB" id="A0A370K837"/>
<proteinExistence type="predicted"/>
<dbReference type="SUPFAM" id="SSF52317">
    <property type="entry name" value="Class I glutamine amidotransferase-like"/>
    <property type="match status" value="1"/>
</dbReference>
<keyword evidence="1" id="KW-0472">Membrane</keyword>
<dbReference type="Proteomes" id="UP000254711">
    <property type="component" value="Unassembled WGS sequence"/>
</dbReference>
<dbReference type="OrthoDB" id="8530910at2"/>
<reference evidence="4 5" key="1">
    <citation type="submission" date="2018-07" db="EMBL/GenBank/DDBJ databases">
        <title>Dyella solisilvae sp. nov., isolated from the pine and broad-leaved mixed forest soil.</title>
        <authorList>
            <person name="Gao Z."/>
            <person name="Qiu L."/>
        </authorList>
    </citation>
    <scope>NUCLEOTIDE SEQUENCE [LARGE SCALE GENOMIC DNA]</scope>
    <source>
        <strain evidence="4 5">DHG54</strain>
    </source>
</reference>
<dbReference type="InterPro" id="IPR055396">
    <property type="entry name" value="DUF7088"/>
</dbReference>
<dbReference type="RefSeq" id="WP_114824909.1">
    <property type="nucleotide sequence ID" value="NZ_QQSY01000002.1"/>
</dbReference>
<keyword evidence="1" id="KW-0812">Transmembrane</keyword>
<feature type="domain" description="ABC-type uncharacterised transport system" evidence="2">
    <location>
        <begin position="149"/>
        <end position="382"/>
    </location>
</feature>
<sequence length="452" mass="49121">MVRLFRRLNGWLVALLLLACAGAIGYFAARYDRVADWTYEGRATLSSESRAVLAALDGPVEIVSYANPQDDLRNTIASFIQRYQRLKPDLTLRFVDPQQDPAQMRELGITVDGTLILHYRGREQRLSELSERSLTNAFERLLRGSDRIVAFVTGDGERSPSDQGNADLGTFIAQMEGRGMRAVPLNFAQATAVPLHTDLVVLASPQRALPEGAVQALTTYVANGGNLLWLTDPGNEDLHLQPLADALGIHVLPGVLVDGQGAALGLNDPRLIALGDYPKHAITHGFNLTTQFPQVSALALAARTDWRVSPFLRSGVQSWTEFKPIDNAHASTIAYDASAGELKGPLDFGLALARLSPSPDKAEQRVVVVGDGDFLSNAFLGSAGNRALGERIFDWLLGDDVLVNLPPSHGAPDRVLRISQAQLSAVSLGFLIVLPLLLFALGGWITWRRRRA</sequence>
<feature type="domain" description="DUF7088" evidence="3">
    <location>
        <begin position="41"/>
        <end position="109"/>
    </location>
</feature>
<dbReference type="Pfam" id="PF09822">
    <property type="entry name" value="ABC_transp_aux"/>
    <property type="match status" value="1"/>
</dbReference>
<keyword evidence="1" id="KW-1133">Transmembrane helix</keyword>
<protein>
    <submittedName>
        <fullName evidence="4">ABC transporter</fullName>
    </submittedName>
</protein>
<accession>A0A370K837</accession>
<evidence type="ECO:0000259" key="3">
    <source>
        <dbReference type="Pfam" id="PF23357"/>
    </source>
</evidence>
<dbReference type="EMBL" id="QQSY01000002">
    <property type="protein sequence ID" value="RDI98822.1"/>
    <property type="molecule type" value="Genomic_DNA"/>
</dbReference>
<name>A0A370K837_9GAMM</name>
<evidence type="ECO:0000313" key="5">
    <source>
        <dbReference type="Proteomes" id="UP000254711"/>
    </source>
</evidence>
<gene>
    <name evidence="4" type="ORF">DVT68_09950</name>
</gene>
<evidence type="ECO:0000256" key="1">
    <source>
        <dbReference type="SAM" id="Phobius"/>
    </source>
</evidence>
<keyword evidence="5" id="KW-1185">Reference proteome</keyword>
<comment type="caution">
    <text evidence="4">The sequence shown here is derived from an EMBL/GenBank/DDBJ whole genome shotgun (WGS) entry which is preliminary data.</text>
</comment>
<dbReference type="InterPro" id="IPR019196">
    <property type="entry name" value="ABC_transp_unknown"/>
</dbReference>
<evidence type="ECO:0000313" key="4">
    <source>
        <dbReference type="EMBL" id="RDI98822.1"/>
    </source>
</evidence>
<feature type="transmembrane region" description="Helical" evidence="1">
    <location>
        <begin position="423"/>
        <end position="447"/>
    </location>
</feature>
<organism evidence="4 5">
    <name type="scientific">Dyella solisilvae</name>
    <dbReference type="NCBI Taxonomy" id="1920168"/>
    <lineage>
        <taxon>Bacteria</taxon>
        <taxon>Pseudomonadati</taxon>
        <taxon>Pseudomonadota</taxon>
        <taxon>Gammaproteobacteria</taxon>
        <taxon>Lysobacterales</taxon>
        <taxon>Rhodanobacteraceae</taxon>
        <taxon>Dyella</taxon>
    </lineage>
</organism>
<dbReference type="Pfam" id="PF23357">
    <property type="entry name" value="DUF7088"/>
    <property type="match status" value="1"/>
</dbReference>
<dbReference type="InterPro" id="IPR029062">
    <property type="entry name" value="Class_I_gatase-like"/>
</dbReference>